<evidence type="ECO:0000256" key="1">
    <source>
        <dbReference type="SAM" id="SignalP"/>
    </source>
</evidence>
<dbReference type="SUPFAM" id="SSF56112">
    <property type="entry name" value="Protein kinase-like (PK-like)"/>
    <property type="match status" value="1"/>
</dbReference>
<evidence type="ECO:0000313" key="3">
    <source>
        <dbReference type="Proteomes" id="UP000027195"/>
    </source>
</evidence>
<dbReference type="InterPro" id="IPR011009">
    <property type="entry name" value="Kinase-like_dom_sf"/>
</dbReference>
<keyword evidence="3" id="KW-1185">Reference proteome</keyword>
<dbReference type="Gene3D" id="1.10.510.10">
    <property type="entry name" value="Transferase(Phosphotransferase) domain 1"/>
    <property type="match status" value="1"/>
</dbReference>
<gene>
    <name evidence="2" type="ORF">BOTBODRAFT_48453</name>
</gene>
<accession>A0A067M8S1</accession>
<proteinExistence type="predicted"/>
<keyword evidence="1" id="KW-0732">Signal</keyword>
<dbReference type="InParanoid" id="A0A067M8S1"/>
<protein>
    <submittedName>
        <fullName evidence="2">Uncharacterized protein</fullName>
    </submittedName>
</protein>
<name>A0A067M8S1_BOTB1</name>
<sequence length="446" mass="48646">MSPRRARSASVLVAIVAAVALVSDDISARADTSFLIYSRLPLSALHPPVISPYTTLPTIACSPYGFFEPPARKAAHEINSLARFITHQKTVSISKIFDSFWGRLSATVSGRKGWADPKENGKETREVFLAKLNTAAKETFSAISKRLARRMGVFAYDYQAISPPPEPLSNTNNTAGNNNADTTLAPASDQAELLQQHAISTPVPILSSIALAVPTTLYFFLLAGATPTRTKSLTAIATSALSSLICIHDRSVIDHNIKPEIILLTKTGHLKIAHLGLLRDPCGAPEFHSEEPCLNPDRYSRETVSSSAASTLLDPFCVASKRSFQQFAQDPENALSLEVANLHYARLARPSLPPTYYCAPSSRRSSMWQKPRIPSVRPQNAIGAPQAAYKYSPPHRAWLGRNGLAWCRRKQIRVRHTRGMSITSGAMIRIARGLLPSNGQSGMLDK</sequence>
<dbReference type="AlphaFoldDB" id="A0A067M8S1"/>
<reference evidence="3" key="1">
    <citation type="journal article" date="2014" name="Proc. Natl. Acad. Sci. U.S.A.">
        <title>Extensive sampling of basidiomycete genomes demonstrates inadequacy of the white-rot/brown-rot paradigm for wood decay fungi.</title>
        <authorList>
            <person name="Riley R."/>
            <person name="Salamov A.A."/>
            <person name="Brown D.W."/>
            <person name="Nagy L.G."/>
            <person name="Floudas D."/>
            <person name="Held B.W."/>
            <person name="Levasseur A."/>
            <person name="Lombard V."/>
            <person name="Morin E."/>
            <person name="Otillar R."/>
            <person name="Lindquist E.A."/>
            <person name="Sun H."/>
            <person name="LaButti K.M."/>
            <person name="Schmutz J."/>
            <person name="Jabbour D."/>
            <person name="Luo H."/>
            <person name="Baker S.E."/>
            <person name="Pisabarro A.G."/>
            <person name="Walton J.D."/>
            <person name="Blanchette R.A."/>
            <person name="Henrissat B."/>
            <person name="Martin F."/>
            <person name="Cullen D."/>
            <person name="Hibbett D.S."/>
            <person name="Grigoriev I.V."/>
        </authorList>
    </citation>
    <scope>NUCLEOTIDE SEQUENCE [LARGE SCALE GENOMIC DNA]</scope>
    <source>
        <strain evidence="3">FD-172 SS1</strain>
    </source>
</reference>
<feature type="chain" id="PRO_5001644480" evidence="1">
    <location>
        <begin position="25"/>
        <end position="446"/>
    </location>
</feature>
<evidence type="ECO:0000313" key="2">
    <source>
        <dbReference type="EMBL" id="KDQ07976.1"/>
    </source>
</evidence>
<feature type="signal peptide" evidence="1">
    <location>
        <begin position="1"/>
        <end position="24"/>
    </location>
</feature>
<dbReference type="HOGENOM" id="CLU_613921_0_0_1"/>
<dbReference type="Proteomes" id="UP000027195">
    <property type="component" value="Unassembled WGS sequence"/>
</dbReference>
<dbReference type="EMBL" id="KL198097">
    <property type="protein sequence ID" value="KDQ07976.1"/>
    <property type="molecule type" value="Genomic_DNA"/>
</dbReference>
<organism evidence="2 3">
    <name type="scientific">Botryobasidium botryosum (strain FD-172 SS1)</name>
    <dbReference type="NCBI Taxonomy" id="930990"/>
    <lineage>
        <taxon>Eukaryota</taxon>
        <taxon>Fungi</taxon>
        <taxon>Dikarya</taxon>
        <taxon>Basidiomycota</taxon>
        <taxon>Agaricomycotina</taxon>
        <taxon>Agaricomycetes</taxon>
        <taxon>Cantharellales</taxon>
        <taxon>Botryobasidiaceae</taxon>
        <taxon>Botryobasidium</taxon>
    </lineage>
</organism>